<dbReference type="InterPro" id="IPR035901">
    <property type="entry name" value="GIY-YIG_endonuc_sf"/>
</dbReference>
<evidence type="ECO:0000313" key="17">
    <source>
        <dbReference type="EMBL" id="GLS26443.1"/>
    </source>
</evidence>
<comment type="caution">
    <text evidence="17">The sequence shown here is derived from an EMBL/GenBank/DDBJ whole genome shotgun (WGS) entry which is preliminary data.</text>
</comment>
<evidence type="ECO:0000259" key="15">
    <source>
        <dbReference type="PROSITE" id="PS50164"/>
    </source>
</evidence>
<comment type="subunit">
    <text evidence="10 13">Interacts with UvrB in an incision complex.</text>
</comment>
<dbReference type="AlphaFoldDB" id="A0AA37T7D7"/>
<dbReference type="Proteomes" id="UP001156870">
    <property type="component" value="Unassembled WGS sequence"/>
</dbReference>
<dbReference type="Pfam" id="PF14520">
    <property type="entry name" value="HHH_5"/>
    <property type="match status" value="1"/>
</dbReference>
<accession>A0AA37T7D7</accession>
<sequence length="619" mass="69711">MLTDTQNEHAELDAVFDHRQFLASVSRVPGVYQMYDRSGAILYVGKAKQLRNRLSSYFRETGLSPKTQALVKRIANIQVTPTQSELEALLLEQNLIKSQKPPYNILLRDDKSYPYIFVSSNEAFPRIALHRGPQKKRGHYFGPYPNVAAVRESLNFLQKTFRIRQCEDSVYRNRSRPCLQYQIGRCKAPCVEAVEREEYDEDLRHTQMFLQGKNQELTQELAHQMDVFSQDLAFEKAAECRDQISALSRLQAEQVAETGVATADVMGVAEAGGELCVHVLFVREGRILGSKSYFPKNALGESVEEVVQSFLAQFYLANQGRDVPSEIVLQQVLPSVEVLEAALLESKQKKVVIRTNVRSQRAKWLELATRSAEQNLATHNTQRSTIKRKYEQLQEVLALSELPKRMECFDISHSSGEKTVASCVVFDEQGPRKSDYRRFNIDDITPGDDYAAMHQALTRRYTRIVQGEGILPDILVIDGGKGQVNEAAEVLSELGVHGVFLLGVAKGTTRKAGFETLYLHETSKTMTLDSTAPALHLLQSIRDEAHRFAITGHKNRRDKARKTSTLESIPGVGNARRKELLRHFGGLQGVKAASVDDLKRVKGISRTLAEDIYHHLNGE</sequence>
<dbReference type="PANTHER" id="PTHR30562:SF1">
    <property type="entry name" value="UVRABC SYSTEM PROTEIN C"/>
    <property type="match status" value="1"/>
</dbReference>
<evidence type="ECO:0000256" key="2">
    <source>
        <dbReference type="ARBA" id="ARBA00022490"/>
    </source>
</evidence>
<dbReference type="Gene3D" id="4.10.860.10">
    <property type="entry name" value="UVR domain"/>
    <property type="match status" value="1"/>
</dbReference>
<dbReference type="CDD" id="cd10434">
    <property type="entry name" value="GIY-YIG_UvrC_Cho"/>
    <property type="match status" value="1"/>
</dbReference>
<dbReference type="InterPro" id="IPR010994">
    <property type="entry name" value="RuvA_2-like"/>
</dbReference>
<evidence type="ECO:0000259" key="16">
    <source>
        <dbReference type="PROSITE" id="PS50165"/>
    </source>
</evidence>
<evidence type="ECO:0000256" key="1">
    <source>
        <dbReference type="ARBA" id="ARBA00004496"/>
    </source>
</evidence>
<evidence type="ECO:0000256" key="5">
    <source>
        <dbReference type="ARBA" id="ARBA00022881"/>
    </source>
</evidence>
<dbReference type="InterPro" id="IPR000305">
    <property type="entry name" value="GIY-YIG_endonuc"/>
</dbReference>
<dbReference type="InterPro" id="IPR036876">
    <property type="entry name" value="UVR_dom_sf"/>
</dbReference>
<dbReference type="PANTHER" id="PTHR30562">
    <property type="entry name" value="UVRC/OXIDOREDUCTASE"/>
    <property type="match status" value="1"/>
</dbReference>
<evidence type="ECO:0000256" key="12">
    <source>
        <dbReference type="ARBA" id="ARBA00077138"/>
    </source>
</evidence>
<protein>
    <recommendedName>
        <fullName evidence="11 13">UvrABC system protein C</fullName>
        <shortName evidence="13">Protein UvrC</shortName>
    </recommendedName>
    <alternativeName>
        <fullName evidence="12 13">Excinuclease ABC subunit C</fullName>
    </alternativeName>
</protein>
<dbReference type="RefSeq" id="WP_232594637.1">
    <property type="nucleotide sequence ID" value="NZ_BSPD01000054.1"/>
</dbReference>
<dbReference type="InterPro" id="IPR050066">
    <property type="entry name" value="UvrABC_protein_C"/>
</dbReference>
<dbReference type="InterPro" id="IPR004791">
    <property type="entry name" value="UvrC"/>
</dbReference>
<dbReference type="GO" id="GO:0006289">
    <property type="term" value="P:nucleotide-excision repair"/>
    <property type="evidence" value="ECO:0007669"/>
    <property type="project" value="UniProtKB-UniRule"/>
</dbReference>
<evidence type="ECO:0000256" key="10">
    <source>
        <dbReference type="ARBA" id="ARBA00062841"/>
    </source>
</evidence>
<keyword evidence="2 13" id="KW-0963">Cytoplasm</keyword>
<dbReference type="HAMAP" id="MF_00203">
    <property type="entry name" value="UvrC"/>
    <property type="match status" value="1"/>
</dbReference>
<evidence type="ECO:0000256" key="4">
    <source>
        <dbReference type="ARBA" id="ARBA00022769"/>
    </source>
</evidence>
<comment type="subcellular location">
    <subcellularLocation>
        <location evidence="1 13">Cytoplasm</location>
    </subcellularLocation>
</comment>
<dbReference type="SMART" id="SM00278">
    <property type="entry name" value="HhH1"/>
    <property type="match status" value="2"/>
</dbReference>
<dbReference type="NCBIfam" id="NF001824">
    <property type="entry name" value="PRK00558.1-5"/>
    <property type="match status" value="1"/>
</dbReference>
<comment type="function">
    <text evidence="8 13">The UvrABC repair system catalyzes the recognition and processing of DNA lesions. UvrC both incises the 5' and 3' sides of the lesion. The N-terminal half is responsible for the 3' incision and the C-terminal half is responsible for the 5' incision.</text>
</comment>
<dbReference type="SUPFAM" id="SSF82771">
    <property type="entry name" value="GIY-YIG endonuclease"/>
    <property type="match status" value="1"/>
</dbReference>
<dbReference type="InterPro" id="IPR038476">
    <property type="entry name" value="UvrC_RNase_H_dom_sf"/>
</dbReference>
<evidence type="ECO:0000256" key="13">
    <source>
        <dbReference type="HAMAP-Rule" id="MF_00203"/>
    </source>
</evidence>
<organism evidence="17 18">
    <name type="scientific">Marinibactrum halimedae</name>
    <dbReference type="NCBI Taxonomy" id="1444977"/>
    <lineage>
        <taxon>Bacteria</taxon>
        <taxon>Pseudomonadati</taxon>
        <taxon>Pseudomonadota</taxon>
        <taxon>Gammaproteobacteria</taxon>
        <taxon>Cellvibrionales</taxon>
        <taxon>Cellvibrionaceae</taxon>
        <taxon>Marinibactrum</taxon>
    </lineage>
</organism>
<reference evidence="17 18" key="1">
    <citation type="journal article" date="2014" name="Int. J. Syst. Evol. Microbiol.">
        <title>Complete genome sequence of Corynebacterium casei LMG S-19264T (=DSM 44701T), isolated from a smear-ripened cheese.</title>
        <authorList>
            <consortium name="US DOE Joint Genome Institute (JGI-PGF)"/>
            <person name="Walter F."/>
            <person name="Albersmeier A."/>
            <person name="Kalinowski J."/>
            <person name="Ruckert C."/>
        </authorList>
    </citation>
    <scope>NUCLEOTIDE SEQUENCE [LARGE SCALE GENOMIC DNA]</scope>
    <source>
        <strain evidence="17 18">NBRC 110095</strain>
    </source>
</reference>
<evidence type="ECO:0000259" key="14">
    <source>
        <dbReference type="PROSITE" id="PS50151"/>
    </source>
</evidence>
<dbReference type="EMBL" id="BSPD01000054">
    <property type="protein sequence ID" value="GLS26443.1"/>
    <property type="molecule type" value="Genomic_DNA"/>
</dbReference>
<dbReference type="Gene3D" id="3.30.420.340">
    <property type="entry name" value="UvrC, RNAse H endonuclease domain"/>
    <property type="match status" value="1"/>
</dbReference>
<evidence type="ECO:0000256" key="11">
    <source>
        <dbReference type="ARBA" id="ARBA00067419"/>
    </source>
</evidence>
<dbReference type="FunFam" id="3.30.420.340:FF:000001">
    <property type="entry name" value="UvrABC system protein C"/>
    <property type="match status" value="1"/>
</dbReference>
<dbReference type="GO" id="GO:0003677">
    <property type="term" value="F:DNA binding"/>
    <property type="evidence" value="ECO:0007669"/>
    <property type="project" value="UniProtKB-UniRule"/>
</dbReference>
<dbReference type="InterPro" id="IPR001943">
    <property type="entry name" value="UVR_dom"/>
</dbReference>
<evidence type="ECO:0000256" key="8">
    <source>
        <dbReference type="ARBA" id="ARBA00059452"/>
    </source>
</evidence>
<dbReference type="Gene3D" id="3.40.1440.10">
    <property type="entry name" value="GIY-YIG endonuclease"/>
    <property type="match status" value="1"/>
</dbReference>
<keyword evidence="6 13" id="KW-0234">DNA repair</keyword>
<dbReference type="GO" id="GO:0005737">
    <property type="term" value="C:cytoplasm"/>
    <property type="evidence" value="ECO:0007669"/>
    <property type="project" value="UniProtKB-SubCell"/>
</dbReference>
<keyword evidence="5 13" id="KW-0267">Excision nuclease</keyword>
<gene>
    <name evidence="13 17" type="primary">uvrC</name>
    <name evidence="17" type="ORF">GCM10007877_21590</name>
</gene>
<dbReference type="InterPro" id="IPR047296">
    <property type="entry name" value="GIY-YIG_UvrC_Cho"/>
</dbReference>
<dbReference type="GO" id="GO:0009381">
    <property type="term" value="F:excinuclease ABC activity"/>
    <property type="evidence" value="ECO:0007669"/>
    <property type="project" value="UniProtKB-UniRule"/>
</dbReference>
<dbReference type="InterPro" id="IPR003583">
    <property type="entry name" value="Hlx-hairpin-Hlx_DNA-bd_motif"/>
</dbReference>
<dbReference type="Gene3D" id="1.10.150.20">
    <property type="entry name" value="5' to 3' exonuclease, C-terminal subdomain"/>
    <property type="match status" value="1"/>
</dbReference>
<dbReference type="GO" id="GO:0009380">
    <property type="term" value="C:excinuclease repair complex"/>
    <property type="evidence" value="ECO:0007669"/>
    <property type="project" value="InterPro"/>
</dbReference>
<evidence type="ECO:0000256" key="9">
    <source>
        <dbReference type="ARBA" id="ARBA00061531"/>
    </source>
</evidence>
<dbReference type="SUPFAM" id="SSF46600">
    <property type="entry name" value="C-terminal UvrC-binding domain of UvrB"/>
    <property type="match status" value="1"/>
</dbReference>
<keyword evidence="7 13" id="KW-0742">SOS response</keyword>
<feature type="domain" description="GIY-YIG" evidence="15">
    <location>
        <begin position="27"/>
        <end position="105"/>
    </location>
</feature>
<dbReference type="PROSITE" id="PS50165">
    <property type="entry name" value="UVRC"/>
    <property type="match status" value="1"/>
</dbReference>
<dbReference type="Pfam" id="PF22920">
    <property type="entry name" value="UvrC_RNaseH"/>
    <property type="match status" value="1"/>
</dbReference>
<dbReference type="Pfam" id="PF02151">
    <property type="entry name" value="UVR"/>
    <property type="match status" value="1"/>
</dbReference>
<dbReference type="NCBIfam" id="TIGR00194">
    <property type="entry name" value="uvrC"/>
    <property type="match status" value="1"/>
</dbReference>
<evidence type="ECO:0000256" key="6">
    <source>
        <dbReference type="ARBA" id="ARBA00023204"/>
    </source>
</evidence>
<evidence type="ECO:0000256" key="7">
    <source>
        <dbReference type="ARBA" id="ARBA00023236"/>
    </source>
</evidence>
<keyword evidence="18" id="KW-1185">Reference proteome</keyword>
<evidence type="ECO:0000256" key="3">
    <source>
        <dbReference type="ARBA" id="ARBA00022763"/>
    </source>
</evidence>
<name>A0AA37T7D7_9GAMM</name>
<dbReference type="SUPFAM" id="SSF47781">
    <property type="entry name" value="RuvA domain 2-like"/>
    <property type="match status" value="1"/>
</dbReference>
<dbReference type="Pfam" id="PF01541">
    <property type="entry name" value="GIY-YIG"/>
    <property type="match status" value="1"/>
</dbReference>
<dbReference type="Pfam" id="PF08459">
    <property type="entry name" value="UvrC_RNaseH_dom"/>
    <property type="match status" value="1"/>
</dbReference>
<keyword evidence="4 13" id="KW-0228">DNA excision</keyword>
<dbReference type="GO" id="GO:0009432">
    <property type="term" value="P:SOS response"/>
    <property type="evidence" value="ECO:0007669"/>
    <property type="project" value="UniProtKB-UniRule"/>
</dbReference>
<dbReference type="PROSITE" id="PS50151">
    <property type="entry name" value="UVR"/>
    <property type="match status" value="1"/>
</dbReference>
<evidence type="ECO:0000313" key="18">
    <source>
        <dbReference type="Proteomes" id="UP001156870"/>
    </source>
</evidence>
<proteinExistence type="inferred from homology"/>
<feature type="domain" description="UvrC family homology region profile" evidence="16">
    <location>
        <begin position="265"/>
        <end position="491"/>
    </location>
</feature>
<dbReference type="FunFam" id="1.10.150.20:FF:000005">
    <property type="entry name" value="UvrABC system protein C"/>
    <property type="match status" value="1"/>
</dbReference>
<feature type="domain" description="UVR" evidence="14">
    <location>
        <begin position="215"/>
        <end position="250"/>
    </location>
</feature>
<keyword evidence="3 13" id="KW-0227">DNA damage</keyword>
<comment type="similarity">
    <text evidence="9 13">Belongs to the UvrC family.</text>
</comment>
<dbReference type="InterPro" id="IPR001162">
    <property type="entry name" value="UvrC_RNase_H_dom"/>
</dbReference>
<dbReference type="FunFam" id="3.40.1440.10:FF:000001">
    <property type="entry name" value="UvrABC system protein C"/>
    <property type="match status" value="1"/>
</dbReference>
<dbReference type="PROSITE" id="PS50164">
    <property type="entry name" value="GIY_YIG"/>
    <property type="match status" value="1"/>
</dbReference>
<dbReference type="SMART" id="SM00465">
    <property type="entry name" value="GIYc"/>
    <property type="match status" value="1"/>
</dbReference>